<dbReference type="EMBL" id="AMFJ01000098">
    <property type="protein sequence ID" value="EKE29773.1"/>
    <property type="molecule type" value="Genomic_DNA"/>
</dbReference>
<name>K2G3H5_9BACT</name>
<dbReference type="AlphaFoldDB" id="K2G3H5"/>
<organism evidence="1">
    <name type="scientific">uncultured bacterium</name>
    <name type="common">gcode 4</name>
    <dbReference type="NCBI Taxonomy" id="1234023"/>
    <lineage>
        <taxon>Bacteria</taxon>
        <taxon>environmental samples</taxon>
    </lineage>
</organism>
<comment type="caution">
    <text evidence="1">The sequence shown here is derived from an EMBL/GenBank/DDBJ whole genome shotgun (WGS) entry which is preliminary data.</text>
</comment>
<accession>K2G3H5</accession>
<proteinExistence type="predicted"/>
<sequence>MNRLPEMSMKKSRISGAKSMNQIVARLAKAMKKTE</sequence>
<reference evidence="1" key="1">
    <citation type="journal article" date="2012" name="Science">
        <title>Fermentation, hydrogen, and sulfur metabolism in multiple uncultivated bacterial phyla.</title>
        <authorList>
            <person name="Wrighton K.C."/>
            <person name="Thomas B.C."/>
            <person name="Sharon I."/>
            <person name="Miller C.S."/>
            <person name="Castelle C.J."/>
            <person name="VerBerkmoes N.C."/>
            <person name="Wilkins M.J."/>
            <person name="Hettich R.L."/>
            <person name="Lipton M.S."/>
            <person name="Williams K.H."/>
            <person name="Long P.E."/>
            <person name="Banfield J.F."/>
        </authorList>
    </citation>
    <scope>NUCLEOTIDE SEQUENCE [LARGE SCALE GENOMIC DNA]</scope>
</reference>
<evidence type="ECO:0000313" key="1">
    <source>
        <dbReference type="EMBL" id="EKE29773.1"/>
    </source>
</evidence>
<protein>
    <submittedName>
        <fullName evidence="1">Uncharacterized protein</fullName>
    </submittedName>
</protein>
<gene>
    <name evidence="1" type="ORF">ACD_2C00098G0002</name>
</gene>